<protein>
    <submittedName>
        <fullName evidence="3">Putative virulence protein</fullName>
    </submittedName>
</protein>
<evidence type="ECO:0000256" key="2">
    <source>
        <dbReference type="SAM" id="Phobius"/>
    </source>
</evidence>
<feature type="transmembrane region" description="Helical" evidence="2">
    <location>
        <begin position="216"/>
        <end position="235"/>
    </location>
</feature>
<keyword evidence="2" id="KW-0812">Transmembrane</keyword>
<dbReference type="EMBL" id="CP003418">
    <property type="protein sequence ID" value="AFH48736.1"/>
    <property type="molecule type" value="Genomic_DNA"/>
</dbReference>
<dbReference type="AlphaFoldDB" id="I0AIC9"/>
<proteinExistence type="predicted"/>
<dbReference type="HOGENOM" id="CLU_048266_1_0_10"/>
<dbReference type="Pfam" id="PF13310">
    <property type="entry name" value="Virulence_RhuM"/>
    <property type="match status" value="1"/>
</dbReference>
<keyword evidence="2" id="KW-0472">Membrane</keyword>
<dbReference type="STRING" id="945713.IALB_1025"/>
<evidence type="ECO:0000256" key="1">
    <source>
        <dbReference type="SAM" id="Coils"/>
    </source>
</evidence>
<dbReference type="PATRIC" id="fig|945713.3.peg.1030"/>
<dbReference type="PANTHER" id="PTHR35810">
    <property type="entry name" value="CYTOPLASMIC PROTEIN-RELATED"/>
    <property type="match status" value="1"/>
</dbReference>
<dbReference type="KEGG" id="ial:IALB_1025"/>
<accession>I0AIC9</accession>
<keyword evidence="1" id="KW-0175">Coiled coil</keyword>
<gene>
    <name evidence="3" type="ordered locus">IALB_1025</name>
</gene>
<dbReference type="eggNOG" id="COG3943">
    <property type="taxonomic scope" value="Bacteria"/>
</dbReference>
<dbReference type="PANTHER" id="PTHR35810:SF1">
    <property type="entry name" value="CYTOPLASMIC PROTEIN"/>
    <property type="match status" value="1"/>
</dbReference>
<feature type="coiled-coil region" evidence="1">
    <location>
        <begin position="85"/>
        <end position="112"/>
    </location>
</feature>
<keyword evidence="4" id="KW-1185">Reference proteome</keyword>
<reference evidence="3 4" key="1">
    <citation type="journal article" date="2012" name="Front. Microbiol.">
        <title>Complete genome of Ignavibacterium album, a metabolically versatile, flagellated, facultative anaerobe from the phylum Chlorobi.</title>
        <authorList>
            <person name="Liu Z."/>
            <person name="Frigaard N.-U."/>
            <person name="Vogl K."/>
            <person name="Iino T."/>
            <person name="Ohkuma M."/>
            <person name="Overmann J."/>
            <person name="Bryant D.A."/>
        </authorList>
    </citation>
    <scope>NUCLEOTIDE SEQUENCE [LARGE SCALE GENOMIC DNA]</scope>
    <source>
        <strain evidence="4">DSM 19864 / JCM 16511 / NBRC 101810 / Mat9-16</strain>
    </source>
</reference>
<evidence type="ECO:0000313" key="4">
    <source>
        <dbReference type="Proteomes" id="UP000007394"/>
    </source>
</evidence>
<organism evidence="3 4">
    <name type="scientific">Ignavibacterium album (strain DSM 19864 / JCM 16511 / NBRC 101810 / Mat9-16)</name>
    <dbReference type="NCBI Taxonomy" id="945713"/>
    <lineage>
        <taxon>Bacteria</taxon>
        <taxon>Pseudomonadati</taxon>
        <taxon>Ignavibacteriota</taxon>
        <taxon>Ignavibacteria</taxon>
        <taxon>Ignavibacteriales</taxon>
        <taxon>Ignavibacteriaceae</taxon>
        <taxon>Ignavibacterium</taxon>
    </lineage>
</organism>
<sequence>MVILFQTTKQNVSLHINNIFKEGELSEKSVVKEYLTTAADGKTYKTKYYNLDVIISVGCRVKSKRGTQFRIWANSVLKEYLVKGYALNEKTVKEQTEKLKKLEKTLEIFSNVEEHYQLNRDEFSGILKVVTDYTRALDLLNDYHHQRLKIERTSKNELFRIDYDSAKKIIKKLKEKFGGSTLFGREKDQSFRGTIGAIYQTFGKKKFIRALRKKRLIYCTSLLKIIHLLMVINALQQLCFYGSLK</sequence>
<evidence type="ECO:0000313" key="3">
    <source>
        <dbReference type="EMBL" id="AFH48736.1"/>
    </source>
</evidence>
<name>I0AIC9_IGNAJ</name>
<keyword evidence="2" id="KW-1133">Transmembrane helix</keyword>
<dbReference type="Proteomes" id="UP000007394">
    <property type="component" value="Chromosome"/>
</dbReference>
<dbReference type="InterPro" id="IPR011204">
    <property type="entry name" value="Virulence_RhuM-like"/>
</dbReference>